<evidence type="ECO:0000313" key="1">
    <source>
        <dbReference type="EMBL" id="TYO95316.1"/>
    </source>
</evidence>
<dbReference type="AlphaFoldDB" id="A0A5S4ZRN5"/>
<dbReference type="Proteomes" id="UP000323166">
    <property type="component" value="Unassembled WGS sequence"/>
</dbReference>
<dbReference type="RefSeq" id="WP_166511673.1">
    <property type="nucleotide sequence ID" value="NZ_VNHM01000008.1"/>
</dbReference>
<name>A0A5S4ZRN5_9FIRM</name>
<proteinExistence type="predicted"/>
<protein>
    <submittedName>
        <fullName evidence="1">Uncharacterized protein</fullName>
    </submittedName>
</protein>
<comment type="caution">
    <text evidence="1">The sequence shown here is derived from an EMBL/GenBank/DDBJ whole genome shotgun (WGS) entry which is preliminary data.</text>
</comment>
<accession>A0A5S4ZRN5</accession>
<reference evidence="1 2" key="1">
    <citation type="submission" date="2019-07" db="EMBL/GenBank/DDBJ databases">
        <title>Genomic Encyclopedia of Type Strains, Phase I: the one thousand microbial genomes (KMG-I) project.</title>
        <authorList>
            <person name="Kyrpides N."/>
        </authorList>
    </citation>
    <scope>NUCLEOTIDE SEQUENCE [LARGE SCALE GENOMIC DNA]</scope>
    <source>
        <strain evidence="1 2">DSM 6562</strain>
    </source>
</reference>
<evidence type="ECO:0000313" key="2">
    <source>
        <dbReference type="Proteomes" id="UP000323166"/>
    </source>
</evidence>
<keyword evidence="2" id="KW-1185">Reference proteome</keyword>
<organism evidence="1 2">
    <name type="scientific">Desulfallas thermosapovorans DSM 6562</name>
    <dbReference type="NCBI Taxonomy" id="1121431"/>
    <lineage>
        <taxon>Bacteria</taxon>
        <taxon>Bacillati</taxon>
        <taxon>Bacillota</taxon>
        <taxon>Clostridia</taxon>
        <taxon>Eubacteriales</taxon>
        <taxon>Desulfallaceae</taxon>
        <taxon>Desulfallas</taxon>
    </lineage>
</organism>
<gene>
    <name evidence="1" type="ORF">LX24_01666</name>
</gene>
<dbReference type="EMBL" id="VNHM01000008">
    <property type="protein sequence ID" value="TYO95316.1"/>
    <property type="molecule type" value="Genomic_DNA"/>
</dbReference>
<sequence>MSDIDVLVREKFVPFRNRITDALGEKYPQLFSFFNMYLAGKKFSVGMQITEDGRKVSDYTLLVEGVKITGVECGVLSPEVQHPFGVIKPYAIVEKDALEKMLQDEQSFIDETFTMIQKYLPDITIKFMR</sequence>